<protein>
    <submittedName>
        <fullName evidence="3">BON domain-containing protein</fullName>
    </submittedName>
</protein>
<dbReference type="Pfam" id="PF04972">
    <property type="entry name" value="BON"/>
    <property type="match status" value="1"/>
</dbReference>
<feature type="compositionally biased region" description="Basic and acidic residues" evidence="1">
    <location>
        <begin position="56"/>
        <end position="68"/>
    </location>
</feature>
<sequence length="177" mass="19331">MDIASGLEAADCAVLKRRSAAIRCNRSTRSRRMQQSTSNPRERSVTGAPFAAPGTRTDRSGDEVRSRSADPGQSSYGGFKNENPSYQRQGDAGRGAGNRISYSDDRILDRVCERLWRAGLDVSEVSVRVEGGHVTLEGQVGSRTARRQIEECVDACQGVSDIENRIRVAPDRSESRG</sequence>
<dbReference type="AlphaFoldDB" id="A0A849BG55"/>
<reference evidence="3 4" key="1">
    <citation type="submission" date="2020-05" db="EMBL/GenBank/DDBJ databases">
        <title>MicrobeNet Type strains.</title>
        <authorList>
            <person name="Nicholson A.C."/>
        </authorList>
    </citation>
    <scope>NUCLEOTIDE SEQUENCE [LARGE SCALE GENOMIC DNA]</scope>
    <source>
        <strain evidence="3 4">ATCC 700815</strain>
    </source>
</reference>
<feature type="compositionally biased region" description="Basic residues" evidence="1">
    <location>
        <begin position="23"/>
        <end position="32"/>
    </location>
</feature>
<comment type="caution">
    <text evidence="3">The sequence shown here is derived from an EMBL/GenBank/DDBJ whole genome shotgun (WGS) entry which is preliminary data.</text>
</comment>
<organism evidence="3 4">
    <name type="scientific">Cupriavidus gilardii</name>
    <dbReference type="NCBI Taxonomy" id="82541"/>
    <lineage>
        <taxon>Bacteria</taxon>
        <taxon>Pseudomonadati</taxon>
        <taxon>Pseudomonadota</taxon>
        <taxon>Betaproteobacteria</taxon>
        <taxon>Burkholderiales</taxon>
        <taxon>Burkholderiaceae</taxon>
        <taxon>Cupriavidus</taxon>
    </lineage>
</organism>
<name>A0A849BG55_9BURK</name>
<feature type="domain" description="BON" evidence="2">
    <location>
        <begin position="103"/>
        <end position="170"/>
    </location>
</feature>
<evidence type="ECO:0000259" key="2">
    <source>
        <dbReference type="PROSITE" id="PS50914"/>
    </source>
</evidence>
<dbReference type="PANTHER" id="PTHR34606">
    <property type="entry name" value="BON DOMAIN-CONTAINING PROTEIN"/>
    <property type="match status" value="1"/>
</dbReference>
<evidence type="ECO:0000256" key="1">
    <source>
        <dbReference type="SAM" id="MobiDB-lite"/>
    </source>
</evidence>
<evidence type="ECO:0000313" key="3">
    <source>
        <dbReference type="EMBL" id="NNH11587.1"/>
    </source>
</evidence>
<evidence type="ECO:0000313" key="4">
    <source>
        <dbReference type="Proteomes" id="UP000542973"/>
    </source>
</evidence>
<dbReference type="Proteomes" id="UP000542973">
    <property type="component" value="Unassembled WGS sequence"/>
</dbReference>
<accession>A0A849BG55</accession>
<proteinExistence type="predicted"/>
<feature type="region of interest" description="Disordered" evidence="1">
    <location>
        <begin position="23"/>
        <end position="100"/>
    </location>
</feature>
<dbReference type="Gene3D" id="3.30.1340.30">
    <property type="match status" value="1"/>
</dbReference>
<feature type="compositionally biased region" description="Polar residues" evidence="1">
    <location>
        <begin position="71"/>
        <end position="88"/>
    </location>
</feature>
<dbReference type="InterPro" id="IPR007055">
    <property type="entry name" value="BON_dom"/>
</dbReference>
<dbReference type="EMBL" id="JABEMD010000017">
    <property type="protein sequence ID" value="NNH11587.1"/>
    <property type="molecule type" value="Genomic_DNA"/>
</dbReference>
<gene>
    <name evidence="3" type="ORF">HLB16_11925</name>
</gene>
<dbReference type="PROSITE" id="PS50914">
    <property type="entry name" value="BON"/>
    <property type="match status" value="1"/>
</dbReference>
<dbReference type="InterPro" id="IPR051686">
    <property type="entry name" value="Lipoprotein_DolP"/>
</dbReference>
<dbReference type="PANTHER" id="PTHR34606:SF15">
    <property type="entry name" value="BON DOMAIN-CONTAINING PROTEIN"/>
    <property type="match status" value="1"/>
</dbReference>